<gene>
    <name evidence="2" type="ORF">S01H1_52444</name>
</gene>
<evidence type="ECO:0000256" key="1">
    <source>
        <dbReference type="SAM" id="MobiDB-lite"/>
    </source>
</evidence>
<feature type="non-terminal residue" evidence="2">
    <location>
        <position position="1"/>
    </location>
</feature>
<reference evidence="2" key="1">
    <citation type="journal article" date="2014" name="Front. Microbiol.">
        <title>High frequency of phylogenetically diverse reductive dehalogenase-homologous genes in deep subseafloor sedimentary metagenomes.</title>
        <authorList>
            <person name="Kawai M."/>
            <person name="Futagami T."/>
            <person name="Toyoda A."/>
            <person name="Takaki Y."/>
            <person name="Nishi S."/>
            <person name="Hori S."/>
            <person name="Arai W."/>
            <person name="Tsubouchi T."/>
            <person name="Morono Y."/>
            <person name="Uchiyama I."/>
            <person name="Ito T."/>
            <person name="Fujiyama A."/>
            <person name="Inagaki F."/>
            <person name="Takami H."/>
        </authorList>
    </citation>
    <scope>NUCLEOTIDE SEQUENCE</scope>
    <source>
        <strain evidence="2">Expedition CK06-06</strain>
    </source>
</reference>
<feature type="region of interest" description="Disordered" evidence="1">
    <location>
        <begin position="1"/>
        <end position="30"/>
    </location>
</feature>
<comment type="caution">
    <text evidence="2">The sequence shown here is derived from an EMBL/GenBank/DDBJ whole genome shotgun (WGS) entry which is preliminary data.</text>
</comment>
<organism evidence="2">
    <name type="scientific">marine sediment metagenome</name>
    <dbReference type="NCBI Taxonomy" id="412755"/>
    <lineage>
        <taxon>unclassified sequences</taxon>
        <taxon>metagenomes</taxon>
        <taxon>ecological metagenomes</taxon>
    </lineage>
</organism>
<sequence length="30" mass="3716">IRYPIGLVKGQQSRKRQYQENQAYRYPDYP</sequence>
<evidence type="ECO:0000313" key="2">
    <source>
        <dbReference type="EMBL" id="GAG16215.1"/>
    </source>
</evidence>
<proteinExistence type="predicted"/>
<name>X0VCY0_9ZZZZ</name>
<dbReference type="AlphaFoldDB" id="X0VCY0"/>
<accession>X0VCY0</accession>
<protein>
    <submittedName>
        <fullName evidence="2">Uncharacterized protein</fullName>
    </submittedName>
</protein>
<dbReference type="EMBL" id="BARS01033897">
    <property type="protein sequence ID" value="GAG16215.1"/>
    <property type="molecule type" value="Genomic_DNA"/>
</dbReference>